<keyword evidence="1" id="KW-1133">Transmembrane helix</keyword>
<keyword evidence="3" id="KW-1185">Reference proteome</keyword>
<name>A0ABM8FUR6_9MICO</name>
<keyword evidence="1" id="KW-0812">Transmembrane</keyword>
<organism evidence="2 3">
    <name type="scientific">Microbacterium suwonense</name>
    <dbReference type="NCBI Taxonomy" id="683047"/>
    <lineage>
        <taxon>Bacteria</taxon>
        <taxon>Bacillati</taxon>
        <taxon>Actinomycetota</taxon>
        <taxon>Actinomycetes</taxon>
        <taxon>Micrococcales</taxon>
        <taxon>Microbacteriaceae</taxon>
        <taxon>Microbacterium</taxon>
    </lineage>
</organism>
<sequence>MALLAASSLVLIPAMVAAGGDRAWGSIAVGQSIGGVAAVLIYFGWGHTGPATIARADPLSAQVEFAESLRTRMVLFVPIAAVGCVIAALVAPSHPVLAVAGCLSAAAVGFTSDWFFVGSRRPYAYLALETLPRVAGTGIGIVLLFNGAPVITGPLCLLAGMLLAFAVTSWWVLRRRLPGAPERRSLRQVISAQRNGVGSGAGTAAYSALPLVLVSLVAPGIQPAYALVDKLQRQISVALGPVVAVVQGYVPRRDRLVTVRRARQALLAGAGFSLVLAAAVLIVAPWLFSWLGAGQVQPEFAVVVLMSAFIGVNVWESILARAVLASLDRLDVVARGTVLSAVIGLPLVVGGALLFGLVGAFAGVLTGLAARAAYELVIAVVVMRGVLHPPEGKGS</sequence>
<evidence type="ECO:0000313" key="3">
    <source>
        <dbReference type="Proteomes" id="UP001321543"/>
    </source>
</evidence>
<reference evidence="3" key="1">
    <citation type="journal article" date="2019" name="Int. J. Syst. Evol. Microbiol.">
        <title>The Global Catalogue of Microorganisms (GCM) 10K type strain sequencing project: providing services to taxonomists for standard genome sequencing and annotation.</title>
        <authorList>
            <consortium name="The Broad Institute Genomics Platform"/>
            <consortium name="The Broad Institute Genome Sequencing Center for Infectious Disease"/>
            <person name="Wu L."/>
            <person name="Ma J."/>
        </authorList>
    </citation>
    <scope>NUCLEOTIDE SEQUENCE [LARGE SCALE GENOMIC DNA]</scope>
    <source>
        <strain evidence="3">NBRC 106310</strain>
    </source>
</reference>
<evidence type="ECO:0000313" key="2">
    <source>
        <dbReference type="EMBL" id="BDZ39247.1"/>
    </source>
</evidence>
<feature type="transmembrane region" description="Helical" evidence="1">
    <location>
        <begin position="73"/>
        <end position="91"/>
    </location>
</feature>
<evidence type="ECO:0000256" key="1">
    <source>
        <dbReference type="SAM" id="Phobius"/>
    </source>
</evidence>
<evidence type="ECO:0008006" key="4">
    <source>
        <dbReference type="Google" id="ProtNLM"/>
    </source>
</evidence>
<feature type="transmembrane region" description="Helical" evidence="1">
    <location>
        <begin position="97"/>
        <end position="116"/>
    </location>
</feature>
<dbReference type="Proteomes" id="UP001321543">
    <property type="component" value="Chromosome"/>
</dbReference>
<feature type="transmembrane region" description="Helical" evidence="1">
    <location>
        <begin position="123"/>
        <end position="145"/>
    </location>
</feature>
<feature type="transmembrane region" description="Helical" evidence="1">
    <location>
        <begin position="336"/>
        <end position="362"/>
    </location>
</feature>
<dbReference type="EMBL" id="AP027728">
    <property type="protein sequence ID" value="BDZ39247.1"/>
    <property type="molecule type" value="Genomic_DNA"/>
</dbReference>
<feature type="transmembrane region" description="Helical" evidence="1">
    <location>
        <begin position="300"/>
        <end position="324"/>
    </location>
</feature>
<feature type="transmembrane region" description="Helical" evidence="1">
    <location>
        <begin position="151"/>
        <end position="173"/>
    </location>
</feature>
<accession>A0ABM8FUR6</accession>
<gene>
    <name evidence="2" type="ORF">GCM10025863_18610</name>
</gene>
<keyword evidence="1" id="KW-0472">Membrane</keyword>
<feature type="transmembrane region" description="Helical" evidence="1">
    <location>
        <begin position="28"/>
        <end position="45"/>
    </location>
</feature>
<protein>
    <recommendedName>
        <fullName evidence="4">O-antigen/teichoic acid export membrane protein</fullName>
    </recommendedName>
</protein>
<feature type="transmembrane region" description="Helical" evidence="1">
    <location>
        <begin position="265"/>
        <end position="288"/>
    </location>
</feature>
<proteinExistence type="predicted"/>